<protein>
    <submittedName>
        <fullName evidence="4">Uncharacterized protein</fullName>
    </submittedName>
</protein>
<dbReference type="InterPro" id="IPR036291">
    <property type="entry name" value="NAD(P)-bd_dom_sf"/>
</dbReference>
<evidence type="ECO:0000256" key="2">
    <source>
        <dbReference type="ARBA" id="ARBA00023002"/>
    </source>
</evidence>
<dbReference type="InterPro" id="IPR002347">
    <property type="entry name" value="SDR_fam"/>
</dbReference>
<sequence length="228" mass="25136">MGRPHNKAVNAPNASHNNVQYSSTTTTHHNSRFPNDHDSNFHESGVSQQVPIIDEWPSIEKPTASTVTSIFTLQFWRMAVLWTISLIFSHLKLFSKTFLSPKSKFSPQNRSFTSSSMAMPVCIITGATSGLGAAAAHALSNEGFFVVIVGRSSERLSKAISDVKSRNNDACIKAFQVDLSSLKSIVIFKSSLEQWLLDSNMHYSVQLLINNAGILATSRRLTSEGYDQ</sequence>
<evidence type="ECO:0000313" key="4">
    <source>
        <dbReference type="EMBL" id="KAL3830938.1"/>
    </source>
</evidence>
<feature type="region of interest" description="Disordered" evidence="3">
    <location>
        <begin position="1"/>
        <end position="39"/>
    </location>
</feature>
<dbReference type="GO" id="GO:0016491">
    <property type="term" value="F:oxidoreductase activity"/>
    <property type="evidence" value="ECO:0007669"/>
    <property type="project" value="UniProtKB-KW"/>
</dbReference>
<evidence type="ECO:0000256" key="1">
    <source>
        <dbReference type="ARBA" id="ARBA00006484"/>
    </source>
</evidence>
<comment type="similarity">
    <text evidence="1">Belongs to the short-chain dehydrogenases/reductases (SDR) family.</text>
</comment>
<dbReference type="PANTHER" id="PTHR24320:SF227">
    <property type="entry name" value="RETINOL DEHYDROGENASE 11"/>
    <property type="match status" value="1"/>
</dbReference>
<evidence type="ECO:0000256" key="3">
    <source>
        <dbReference type="SAM" id="MobiDB-lite"/>
    </source>
</evidence>
<dbReference type="Gene3D" id="3.40.50.720">
    <property type="entry name" value="NAD(P)-binding Rossmann-like Domain"/>
    <property type="match status" value="1"/>
</dbReference>
<reference evidence="4 5" key="1">
    <citation type="submission" date="2024-12" db="EMBL/GenBank/DDBJ databases">
        <title>The unique morphological basis and parallel evolutionary history of personate flowers in Penstemon.</title>
        <authorList>
            <person name="Depatie T.H."/>
            <person name="Wessinger C.A."/>
        </authorList>
    </citation>
    <scope>NUCLEOTIDE SEQUENCE [LARGE SCALE GENOMIC DNA]</scope>
    <source>
        <strain evidence="4">WTNN_2</strain>
        <tissue evidence="4">Leaf</tissue>
    </source>
</reference>
<keyword evidence="5" id="KW-1185">Reference proteome</keyword>
<dbReference type="AlphaFoldDB" id="A0ABD3T392"/>
<gene>
    <name evidence="4" type="ORF">ACJIZ3_019740</name>
</gene>
<name>A0ABD3T392_9LAMI</name>
<dbReference type="Proteomes" id="UP001634393">
    <property type="component" value="Unassembled WGS sequence"/>
</dbReference>
<comment type="caution">
    <text evidence="4">The sequence shown here is derived from an EMBL/GenBank/DDBJ whole genome shotgun (WGS) entry which is preliminary data.</text>
</comment>
<dbReference type="Pfam" id="PF00106">
    <property type="entry name" value="adh_short"/>
    <property type="match status" value="1"/>
</dbReference>
<keyword evidence="2" id="KW-0560">Oxidoreductase</keyword>
<organism evidence="4 5">
    <name type="scientific">Penstemon smallii</name>
    <dbReference type="NCBI Taxonomy" id="265156"/>
    <lineage>
        <taxon>Eukaryota</taxon>
        <taxon>Viridiplantae</taxon>
        <taxon>Streptophyta</taxon>
        <taxon>Embryophyta</taxon>
        <taxon>Tracheophyta</taxon>
        <taxon>Spermatophyta</taxon>
        <taxon>Magnoliopsida</taxon>
        <taxon>eudicotyledons</taxon>
        <taxon>Gunneridae</taxon>
        <taxon>Pentapetalae</taxon>
        <taxon>asterids</taxon>
        <taxon>lamiids</taxon>
        <taxon>Lamiales</taxon>
        <taxon>Plantaginaceae</taxon>
        <taxon>Cheloneae</taxon>
        <taxon>Penstemon</taxon>
    </lineage>
</organism>
<dbReference type="PRINTS" id="PR00081">
    <property type="entry name" value="GDHRDH"/>
</dbReference>
<proteinExistence type="inferred from homology"/>
<dbReference type="PANTHER" id="PTHR24320">
    <property type="entry name" value="RETINOL DEHYDROGENASE"/>
    <property type="match status" value="1"/>
</dbReference>
<dbReference type="SUPFAM" id="SSF51735">
    <property type="entry name" value="NAD(P)-binding Rossmann-fold domains"/>
    <property type="match status" value="1"/>
</dbReference>
<dbReference type="EMBL" id="JBJXBP010000005">
    <property type="protein sequence ID" value="KAL3830938.1"/>
    <property type="molecule type" value="Genomic_DNA"/>
</dbReference>
<accession>A0ABD3T392</accession>
<feature type="compositionally biased region" description="Polar residues" evidence="3">
    <location>
        <begin position="12"/>
        <end position="28"/>
    </location>
</feature>
<evidence type="ECO:0000313" key="5">
    <source>
        <dbReference type="Proteomes" id="UP001634393"/>
    </source>
</evidence>